<dbReference type="Pfam" id="PF25683">
    <property type="entry name" value="URGCP_GTPase"/>
    <property type="match status" value="1"/>
</dbReference>
<dbReference type="PANTHER" id="PTHR22796:SF6">
    <property type="entry name" value="INTERFERON-INDUCED VERY LARGE GTPASE 1-RELATED"/>
    <property type="match status" value="1"/>
</dbReference>
<proteinExistence type="inferred from homology"/>
<keyword evidence="7" id="KW-0539">Nucleus</keyword>
<feature type="compositionally biased region" description="Basic and acidic residues" evidence="8">
    <location>
        <begin position="1"/>
        <end position="11"/>
    </location>
</feature>
<keyword evidence="5" id="KW-0547">Nucleotide-binding</keyword>
<evidence type="ECO:0000256" key="4">
    <source>
        <dbReference type="ARBA" id="ARBA00022490"/>
    </source>
</evidence>
<dbReference type="SUPFAM" id="SSF52540">
    <property type="entry name" value="P-loop containing nucleoside triphosphate hydrolases"/>
    <property type="match status" value="1"/>
</dbReference>
<evidence type="ECO:0000313" key="11">
    <source>
        <dbReference type="Proteomes" id="UP001460270"/>
    </source>
</evidence>
<reference evidence="11" key="1">
    <citation type="submission" date="2024-04" db="EMBL/GenBank/DDBJ databases">
        <title>Salinicola lusitanus LLJ914,a marine bacterium isolated from the Okinawa Trough.</title>
        <authorList>
            <person name="Li J."/>
        </authorList>
    </citation>
    <scope>NUCLEOTIDE SEQUENCE [LARGE SCALE GENOMIC DNA]</scope>
</reference>
<evidence type="ECO:0000256" key="5">
    <source>
        <dbReference type="ARBA" id="ARBA00022741"/>
    </source>
</evidence>
<evidence type="ECO:0000256" key="2">
    <source>
        <dbReference type="ARBA" id="ARBA00004496"/>
    </source>
</evidence>
<evidence type="ECO:0000256" key="1">
    <source>
        <dbReference type="ARBA" id="ARBA00004123"/>
    </source>
</evidence>
<evidence type="ECO:0000313" key="10">
    <source>
        <dbReference type="EMBL" id="KAK7938603.1"/>
    </source>
</evidence>
<feature type="domain" description="VLIG-type G" evidence="9">
    <location>
        <begin position="590"/>
        <end position="831"/>
    </location>
</feature>
<dbReference type="PROSITE" id="PS51717">
    <property type="entry name" value="G_VLIG"/>
    <property type="match status" value="1"/>
</dbReference>
<organism evidence="10 11">
    <name type="scientific">Mugilogobius chulae</name>
    <name type="common">yellowstripe goby</name>
    <dbReference type="NCBI Taxonomy" id="88201"/>
    <lineage>
        <taxon>Eukaryota</taxon>
        <taxon>Metazoa</taxon>
        <taxon>Chordata</taxon>
        <taxon>Craniata</taxon>
        <taxon>Vertebrata</taxon>
        <taxon>Euteleostomi</taxon>
        <taxon>Actinopterygii</taxon>
        <taxon>Neopterygii</taxon>
        <taxon>Teleostei</taxon>
        <taxon>Neoteleostei</taxon>
        <taxon>Acanthomorphata</taxon>
        <taxon>Gobiaria</taxon>
        <taxon>Gobiiformes</taxon>
        <taxon>Gobioidei</taxon>
        <taxon>Gobiidae</taxon>
        <taxon>Gobionellinae</taxon>
        <taxon>Mugilogobius</taxon>
    </lineage>
</organism>
<evidence type="ECO:0000256" key="7">
    <source>
        <dbReference type="ARBA" id="ARBA00023242"/>
    </source>
</evidence>
<keyword evidence="6" id="KW-0342">GTP-binding</keyword>
<dbReference type="InterPro" id="IPR057365">
    <property type="entry name" value="URGCP"/>
</dbReference>
<dbReference type="AlphaFoldDB" id="A0AAW0PSB7"/>
<keyword evidence="11" id="KW-1185">Reference proteome</keyword>
<name>A0AAW0PSB7_9GOBI</name>
<accession>A0AAW0PSB7</accession>
<dbReference type="InterPro" id="IPR027417">
    <property type="entry name" value="P-loop_NTPase"/>
</dbReference>
<keyword evidence="4" id="KW-0963">Cytoplasm</keyword>
<dbReference type="EMBL" id="JBBPFD010000002">
    <property type="protein sequence ID" value="KAK7938603.1"/>
    <property type="molecule type" value="Genomic_DNA"/>
</dbReference>
<dbReference type="GO" id="GO:0005525">
    <property type="term" value="F:GTP binding"/>
    <property type="evidence" value="ECO:0007669"/>
    <property type="project" value="UniProtKB-KW"/>
</dbReference>
<dbReference type="GO" id="GO:0005634">
    <property type="term" value="C:nucleus"/>
    <property type="evidence" value="ECO:0007669"/>
    <property type="project" value="UniProtKB-SubCell"/>
</dbReference>
<gene>
    <name evidence="10" type="ORF">WMY93_001929</name>
</gene>
<feature type="region of interest" description="Disordered" evidence="8">
    <location>
        <begin position="1"/>
        <end position="26"/>
    </location>
</feature>
<sequence length="989" mass="113710">MNQDHHREKQYQRRVQQAKQKESQDQYRVNKYKHWVNQSTLLRARYVQAKQELSEEKPCKQQSDSEEEDDDIFFNKKAQSVPESQQSTIHPLDLQMAVLHCSDDFLKQKIVTKLSQCQYALPLLVPDPFTGDIECPLWTFRQIKKTWKKTETKEGSKVVTMKSMPICKAETPMVFCFRLGSLSASKSQLINTLINDRHNTFFHRNCPGSTKSRLLFDGVVEIAWYCPAGRSSDTFTDCVAFCNLHGDGLTYDKQLKIMTEKSSVNVVFVPTLTKDPVISELLRSSQPLIVLIEDTAEGAKQMRKTKYRVGLKNRSLSDVSGELNKIISDTLSKTEFLILFDLMKYMSTMEMRIKLDENSTMGFSAAEEMTKSIQTVDVSKIKNTFLPCQDELWHKWSQLNKKQYRLKGNVEKEKCDIQKEMQMLRKKQCKTSQLITSFTKHLMSLSHTEREYFLKWTQILMDDHATHCLSSILQNYFEVWSEVLDLKRKSGKLIELQFKQKELAEMSKNLHSATCGLEHIFREMGQIYEAHVSLKKQPKNEATDWSKYPELAAELMISGHPMELMDGDAGQVPITWISGLIDQVILKLGDKRVFVLSVLGLQSSGKSTMLNTMFGLQFAVSAGRCTRGAFMQLVKLSEEMRKDFQWDYILVVDTEGLRALELEGNTTFHHDNELATFVVGIGNMTLVNIFGENPSEVQDVLQTVIRAFMRMKEVNLSPSCVFVHQNVTDVGAADKNMDGKRKLQKKLDQMVQLAAKEEGCAAESFSDIIEFDVQKDVKYFAQLWEGSPPMAPPNPGYSESVQELKSYIFSKAATSSGVTLSQFKTKVKDLWNALLNENFVFSFRNTLEAELYRKLEVQKLNDVTEQKKASKNVDEKKTMFENTLLQKSKELAHLLKDQAKDEDELKKQFNRVWEAVYQATEKVKEGDVTTWLQEFDNLVKKKLASVSISSENFSDVNRFDFLKDAMQKTLVPIIQHLKNLPRERYNSPR</sequence>
<comment type="caution">
    <text evidence="10">The sequence shown here is derived from an EMBL/GenBank/DDBJ whole genome shotgun (WGS) entry which is preliminary data.</text>
</comment>
<dbReference type="InterPro" id="IPR030383">
    <property type="entry name" value="G_VLIG_dom"/>
</dbReference>
<dbReference type="Pfam" id="PF25496">
    <property type="entry name" value="URGCP"/>
    <property type="match status" value="1"/>
</dbReference>
<comment type="subcellular location">
    <subcellularLocation>
        <location evidence="2">Cytoplasm</location>
    </subcellularLocation>
    <subcellularLocation>
        <location evidence="1">Nucleus</location>
    </subcellularLocation>
</comment>
<comment type="similarity">
    <text evidence="3">Belongs to the TRAFAC class dynamin-like GTPase superfamily. Very large inducible GTPase (VLIG) family.</text>
</comment>
<evidence type="ECO:0000259" key="9">
    <source>
        <dbReference type="PROSITE" id="PS51717"/>
    </source>
</evidence>
<evidence type="ECO:0000256" key="8">
    <source>
        <dbReference type="SAM" id="MobiDB-lite"/>
    </source>
</evidence>
<dbReference type="Gene3D" id="3.40.50.300">
    <property type="entry name" value="P-loop containing nucleotide triphosphate hydrolases"/>
    <property type="match status" value="1"/>
</dbReference>
<dbReference type="PANTHER" id="PTHR22796">
    <property type="entry name" value="URG4-RELATED"/>
    <property type="match status" value="1"/>
</dbReference>
<evidence type="ECO:0000256" key="3">
    <source>
        <dbReference type="ARBA" id="ARBA00006828"/>
    </source>
</evidence>
<dbReference type="Proteomes" id="UP001460270">
    <property type="component" value="Unassembled WGS sequence"/>
</dbReference>
<protein>
    <recommendedName>
        <fullName evidence="9">VLIG-type G domain-containing protein</fullName>
    </recommendedName>
</protein>
<evidence type="ECO:0000256" key="6">
    <source>
        <dbReference type="ARBA" id="ARBA00023134"/>
    </source>
</evidence>
<dbReference type="GO" id="GO:0005737">
    <property type="term" value="C:cytoplasm"/>
    <property type="evidence" value="ECO:0007669"/>
    <property type="project" value="UniProtKB-SubCell"/>
</dbReference>